<comment type="caution">
    <text evidence="2">The sequence shown here is derived from an EMBL/GenBank/DDBJ whole genome shotgun (WGS) entry which is preliminary data.</text>
</comment>
<evidence type="ECO:0000313" key="2">
    <source>
        <dbReference type="EMBL" id="MEQ2298816.1"/>
    </source>
</evidence>
<reference evidence="2 3" key="1">
    <citation type="submission" date="2021-06" db="EMBL/GenBank/DDBJ databases">
        <authorList>
            <person name="Palmer J.M."/>
        </authorList>
    </citation>
    <scope>NUCLEOTIDE SEQUENCE [LARGE SCALE GENOMIC DNA]</scope>
    <source>
        <strain evidence="2 3">AS_MEX2019</strain>
        <tissue evidence="2">Muscle</tissue>
    </source>
</reference>
<protein>
    <submittedName>
        <fullName evidence="2">Uncharacterized protein</fullName>
    </submittedName>
</protein>
<accession>A0ABV0YZK3</accession>
<proteinExistence type="predicted"/>
<feature type="region of interest" description="Disordered" evidence="1">
    <location>
        <begin position="55"/>
        <end position="79"/>
    </location>
</feature>
<organism evidence="2 3">
    <name type="scientific">Ameca splendens</name>
    <dbReference type="NCBI Taxonomy" id="208324"/>
    <lineage>
        <taxon>Eukaryota</taxon>
        <taxon>Metazoa</taxon>
        <taxon>Chordata</taxon>
        <taxon>Craniata</taxon>
        <taxon>Vertebrata</taxon>
        <taxon>Euteleostomi</taxon>
        <taxon>Actinopterygii</taxon>
        <taxon>Neopterygii</taxon>
        <taxon>Teleostei</taxon>
        <taxon>Neoteleostei</taxon>
        <taxon>Acanthomorphata</taxon>
        <taxon>Ovalentaria</taxon>
        <taxon>Atherinomorphae</taxon>
        <taxon>Cyprinodontiformes</taxon>
        <taxon>Goodeidae</taxon>
        <taxon>Ameca</taxon>
    </lineage>
</organism>
<evidence type="ECO:0000313" key="3">
    <source>
        <dbReference type="Proteomes" id="UP001469553"/>
    </source>
</evidence>
<dbReference type="EMBL" id="JAHRIP010047531">
    <property type="protein sequence ID" value="MEQ2298816.1"/>
    <property type="molecule type" value="Genomic_DNA"/>
</dbReference>
<feature type="region of interest" description="Disordered" evidence="1">
    <location>
        <begin position="19"/>
        <end position="38"/>
    </location>
</feature>
<dbReference type="Proteomes" id="UP001469553">
    <property type="component" value="Unassembled WGS sequence"/>
</dbReference>
<keyword evidence="3" id="KW-1185">Reference proteome</keyword>
<name>A0ABV0YZK3_9TELE</name>
<sequence length="148" mass="15672">MEREELLRVEWRETASEMEAGGRTVSAGTGAQHRRRSAGYSSTLPFFLHSNTKARNETVTRPPSPPHSLTDCSPELPATTELEEPAFSSSLMRFSDVGKGVCNAPALALSSVVCVCSAPLDLVTIQVSIITNEWRNGGGGPGPSVGTG</sequence>
<evidence type="ECO:0000256" key="1">
    <source>
        <dbReference type="SAM" id="MobiDB-lite"/>
    </source>
</evidence>
<gene>
    <name evidence="2" type="ORF">AMECASPLE_009176</name>
</gene>